<accession>A0A368GQ38</accession>
<evidence type="ECO:0000256" key="1">
    <source>
        <dbReference type="SAM" id="MobiDB-lite"/>
    </source>
</evidence>
<feature type="region of interest" description="Disordered" evidence="1">
    <location>
        <begin position="57"/>
        <end position="95"/>
    </location>
</feature>
<dbReference type="EMBL" id="JOJR01000078">
    <property type="protein sequence ID" value="RCN46492.1"/>
    <property type="molecule type" value="Genomic_DNA"/>
</dbReference>
<reference evidence="2 3" key="1">
    <citation type="submission" date="2014-10" db="EMBL/GenBank/DDBJ databases">
        <title>Draft genome of the hookworm Ancylostoma caninum.</title>
        <authorList>
            <person name="Mitreva M."/>
        </authorList>
    </citation>
    <scope>NUCLEOTIDE SEQUENCE [LARGE SCALE GENOMIC DNA]</scope>
    <source>
        <strain evidence="2 3">Baltimore</strain>
    </source>
</reference>
<proteinExistence type="predicted"/>
<protein>
    <submittedName>
        <fullName evidence="2">Uncharacterized protein</fullName>
    </submittedName>
</protein>
<name>A0A368GQ38_ANCCA</name>
<sequence length="95" mass="10580">MLPLSELKEQSRAKVDYKCVHLWFILLVSLHLLGVHRRATVGDHSSQQLLQQCDVDSGEWNAGHPDTGSEQRSEESWSGSIAHMVSEASEMSTCS</sequence>
<evidence type="ECO:0000313" key="2">
    <source>
        <dbReference type="EMBL" id="RCN46492.1"/>
    </source>
</evidence>
<dbReference type="Proteomes" id="UP000252519">
    <property type="component" value="Unassembled WGS sequence"/>
</dbReference>
<dbReference type="AlphaFoldDB" id="A0A368GQ38"/>
<keyword evidence="3" id="KW-1185">Reference proteome</keyword>
<comment type="caution">
    <text evidence="2">The sequence shown here is derived from an EMBL/GenBank/DDBJ whole genome shotgun (WGS) entry which is preliminary data.</text>
</comment>
<organism evidence="2 3">
    <name type="scientific">Ancylostoma caninum</name>
    <name type="common">Dog hookworm</name>
    <dbReference type="NCBI Taxonomy" id="29170"/>
    <lineage>
        <taxon>Eukaryota</taxon>
        <taxon>Metazoa</taxon>
        <taxon>Ecdysozoa</taxon>
        <taxon>Nematoda</taxon>
        <taxon>Chromadorea</taxon>
        <taxon>Rhabditida</taxon>
        <taxon>Rhabditina</taxon>
        <taxon>Rhabditomorpha</taxon>
        <taxon>Strongyloidea</taxon>
        <taxon>Ancylostomatidae</taxon>
        <taxon>Ancylostomatinae</taxon>
        <taxon>Ancylostoma</taxon>
    </lineage>
</organism>
<evidence type="ECO:0000313" key="3">
    <source>
        <dbReference type="Proteomes" id="UP000252519"/>
    </source>
</evidence>
<gene>
    <name evidence="2" type="ORF">ANCCAN_07486</name>
</gene>